<dbReference type="InterPro" id="IPR029063">
    <property type="entry name" value="SAM-dependent_MTases_sf"/>
</dbReference>
<dbReference type="HAMAP" id="MF_02057">
    <property type="entry name" value="tRNA_methyltr_CmoM"/>
    <property type="match status" value="1"/>
</dbReference>
<comment type="catalytic activity">
    <reaction evidence="1">
        <text>5-carboxymethoxyuridine(34) in tRNA + S-adenosyl-L-methionine = 5-methoxycarbonylmethoxyuridine(34) in tRNA + S-adenosyl-L-homocysteine</text>
        <dbReference type="Rhea" id="RHEA:54080"/>
        <dbReference type="Rhea" id="RHEA-COMP:13383"/>
        <dbReference type="Rhea" id="RHEA-COMP:13781"/>
        <dbReference type="ChEBI" id="CHEBI:57856"/>
        <dbReference type="ChEBI" id="CHEBI:59789"/>
        <dbReference type="ChEBI" id="CHEBI:136879"/>
        <dbReference type="ChEBI" id="CHEBI:138053"/>
    </reaction>
</comment>
<keyword evidence="1 3" id="KW-0489">Methyltransferase</keyword>
<dbReference type="AlphaFoldDB" id="A0A4P7NYR8"/>
<comment type="similarity">
    <text evidence="1">Belongs to the class I-like SAM-binding methyltransferase superfamily. CmoM family.</text>
</comment>
<dbReference type="RefSeq" id="WP_135794813.1">
    <property type="nucleotide sequence ID" value="NZ_CP032096.1"/>
</dbReference>
<sequence length="275" mass="31462">MPKASHKKDRNFDTLIDQFEKRVYDTVKGEWRLKLLKEDLDIIRNTPQKLPGLAEKDAAAGLNALSIWDAGCGFAQISQWFAEAGHQVVACDLSQKMLQKAQHNFAESRLEATFLHGSAQSLASTLPQFDLVLFHAVIEWLAEPEAGLTAIAEKVKPNGHLSLLFYNRNAFVYTNVLKGRWRWQHILSNAFIGKGKKLTPPNPQYPEDIIQQLKDLGFSIQQQTGIRVFHDYLTPEVLKHSDTQELLDLEYQYCRRPTYRDMGRYIHILARKATS</sequence>
<evidence type="ECO:0000259" key="2">
    <source>
        <dbReference type="Pfam" id="PF08241"/>
    </source>
</evidence>
<dbReference type="Pfam" id="PF08241">
    <property type="entry name" value="Methyltransf_11"/>
    <property type="match status" value="1"/>
</dbReference>
<reference evidence="3 4" key="1">
    <citation type="submission" date="2018-08" db="EMBL/GenBank/DDBJ databases">
        <title>Horizontal acquisition of hydrogen conversion ability and other habitat adaptations in Hydrogenovibrio crunogenus strains.</title>
        <authorList>
            <person name="Gonnella G."/>
            <person name="Adam N."/>
            <person name="Perner M."/>
        </authorList>
    </citation>
    <scope>NUCLEOTIDE SEQUENCE [LARGE SCALE GENOMIC DNA]</scope>
    <source>
        <strain evidence="3 4">SP-41</strain>
    </source>
</reference>
<evidence type="ECO:0000313" key="4">
    <source>
        <dbReference type="Proteomes" id="UP000296201"/>
    </source>
</evidence>
<feature type="binding site" evidence="1">
    <location>
        <position position="135"/>
    </location>
    <ligand>
        <name>S-adenosyl-L-methionine</name>
        <dbReference type="ChEBI" id="CHEBI:59789"/>
    </ligand>
</feature>
<dbReference type="EMBL" id="CP032096">
    <property type="protein sequence ID" value="QBZ82052.1"/>
    <property type="molecule type" value="Genomic_DNA"/>
</dbReference>
<dbReference type="Gene3D" id="3.40.50.150">
    <property type="entry name" value="Vaccinia Virus protein VP39"/>
    <property type="match status" value="1"/>
</dbReference>
<dbReference type="OrthoDB" id="4697647at2"/>
<dbReference type="GO" id="GO:0008757">
    <property type="term" value="F:S-adenosylmethionine-dependent methyltransferase activity"/>
    <property type="evidence" value="ECO:0007669"/>
    <property type="project" value="InterPro"/>
</dbReference>
<comment type="function">
    <text evidence="1">Catalyzes the methylation of 5-carboxymethoxyuridine (cmo5U) to form 5-methoxycarbonylmethoxyuridine (mcmo5U) at position 34 in tRNAs.</text>
</comment>
<keyword evidence="4" id="KW-1185">Reference proteome</keyword>
<feature type="binding site" evidence="1">
    <location>
        <begin position="119"/>
        <end position="120"/>
    </location>
    <ligand>
        <name>S-adenosyl-L-methionine</name>
        <dbReference type="ChEBI" id="CHEBI:59789"/>
    </ligand>
</feature>
<accession>A0A4P7NYR8</accession>
<dbReference type="PANTHER" id="PTHR43861">
    <property type="entry name" value="TRANS-ACONITATE 2-METHYLTRANSFERASE-RELATED"/>
    <property type="match status" value="1"/>
</dbReference>
<dbReference type="CDD" id="cd02440">
    <property type="entry name" value="AdoMet_MTases"/>
    <property type="match status" value="1"/>
</dbReference>
<gene>
    <name evidence="1 3" type="primary">cmoM</name>
    <name evidence="3" type="ORF">GHNINEIG_00076</name>
</gene>
<dbReference type="GO" id="GO:0032259">
    <property type="term" value="P:methylation"/>
    <property type="evidence" value="ECO:0007669"/>
    <property type="project" value="UniProtKB-KW"/>
</dbReference>
<keyword evidence="1" id="KW-0819">tRNA processing</keyword>
<name>A0A4P7NYR8_9GAMM</name>
<keyword evidence="1 3" id="KW-0808">Transferase</keyword>
<organism evidence="3 4">
    <name type="scientific">Hydrogenovibrio crunogenus</name>
    <dbReference type="NCBI Taxonomy" id="39765"/>
    <lineage>
        <taxon>Bacteria</taxon>
        <taxon>Pseudomonadati</taxon>
        <taxon>Pseudomonadota</taxon>
        <taxon>Gammaproteobacteria</taxon>
        <taxon>Thiotrichales</taxon>
        <taxon>Piscirickettsiaceae</taxon>
        <taxon>Hydrogenovibrio</taxon>
    </lineage>
</organism>
<dbReference type="SUPFAM" id="SSF53335">
    <property type="entry name" value="S-adenosyl-L-methionine-dependent methyltransferases"/>
    <property type="match status" value="1"/>
</dbReference>
<evidence type="ECO:0000313" key="3">
    <source>
        <dbReference type="EMBL" id="QBZ82052.1"/>
    </source>
</evidence>
<comment type="caution">
    <text evidence="1">Lacks conserved residue(s) required for the propagation of feature annotation.</text>
</comment>
<protein>
    <recommendedName>
        <fullName evidence="1">tRNA 5-carboxymethoxyuridine methyltransferase</fullName>
        <ecNumber evidence="1">2.1.1.-</ecNumber>
    </recommendedName>
    <alternativeName>
        <fullName evidence="1">cmo5U methyltransferase</fullName>
    </alternativeName>
</protein>
<dbReference type="Proteomes" id="UP000296201">
    <property type="component" value="Chromosome"/>
</dbReference>
<dbReference type="InterPro" id="IPR033664">
    <property type="entry name" value="Cmo5U_methylTrfase"/>
</dbReference>
<feature type="binding site" evidence="1">
    <location>
        <position position="32"/>
    </location>
    <ligand>
        <name>S-adenosyl-L-methionine</name>
        <dbReference type="ChEBI" id="CHEBI:59789"/>
    </ligand>
</feature>
<keyword evidence="1" id="KW-0949">S-adenosyl-L-methionine</keyword>
<evidence type="ECO:0000256" key="1">
    <source>
        <dbReference type="HAMAP-Rule" id="MF_02057"/>
    </source>
</evidence>
<feature type="binding site" evidence="1">
    <location>
        <position position="92"/>
    </location>
    <ligand>
        <name>S-adenosyl-L-methionine</name>
        <dbReference type="ChEBI" id="CHEBI:59789"/>
    </ligand>
</feature>
<feature type="domain" description="Methyltransferase type 11" evidence="2">
    <location>
        <begin position="69"/>
        <end position="162"/>
    </location>
</feature>
<dbReference type="InterPro" id="IPR013216">
    <property type="entry name" value="Methyltransf_11"/>
</dbReference>
<proteinExistence type="inferred from homology"/>
<dbReference type="EC" id="2.1.1.-" evidence="1"/>
<dbReference type="GO" id="GO:0097697">
    <property type="term" value="F:tRNA (5-carboxymethoxyuridine(34)-5-O)-methyltransferase activity"/>
    <property type="evidence" value="ECO:0007669"/>
    <property type="project" value="UniProtKB-UniRule"/>
</dbReference>
<dbReference type="GO" id="GO:0006400">
    <property type="term" value="P:tRNA modification"/>
    <property type="evidence" value="ECO:0007669"/>
    <property type="project" value="UniProtKB-UniRule"/>
</dbReference>